<protein>
    <submittedName>
        <fullName evidence="3">FBD domain-containing protein</fullName>
    </submittedName>
</protein>
<keyword evidence="1" id="KW-0472">Membrane</keyword>
<name>A0A7E4UPV7_PANRE</name>
<proteinExistence type="predicted"/>
<dbReference type="AlphaFoldDB" id="A0A7E4UPV7"/>
<dbReference type="WBParaSite" id="Pan_g11387.t1">
    <property type="protein sequence ID" value="Pan_g11387.t1"/>
    <property type="gene ID" value="Pan_g11387"/>
</dbReference>
<accession>A0A7E4UPV7</accession>
<organism evidence="2 3">
    <name type="scientific">Panagrellus redivivus</name>
    <name type="common">Microworm</name>
    <dbReference type="NCBI Taxonomy" id="6233"/>
    <lineage>
        <taxon>Eukaryota</taxon>
        <taxon>Metazoa</taxon>
        <taxon>Ecdysozoa</taxon>
        <taxon>Nematoda</taxon>
        <taxon>Chromadorea</taxon>
        <taxon>Rhabditida</taxon>
        <taxon>Tylenchina</taxon>
        <taxon>Panagrolaimomorpha</taxon>
        <taxon>Panagrolaimoidea</taxon>
        <taxon>Panagrolaimidae</taxon>
        <taxon>Panagrellus</taxon>
    </lineage>
</organism>
<evidence type="ECO:0000313" key="3">
    <source>
        <dbReference type="WBParaSite" id="Pan_g11387.t1"/>
    </source>
</evidence>
<keyword evidence="1" id="KW-1133">Transmembrane helix</keyword>
<reference evidence="3" key="2">
    <citation type="submission" date="2020-10" db="UniProtKB">
        <authorList>
            <consortium name="WormBaseParasite"/>
        </authorList>
    </citation>
    <scope>IDENTIFICATION</scope>
</reference>
<feature type="transmembrane region" description="Helical" evidence="1">
    <location>
        <begin position="12"/>
        <end position="32"/>
    </location>
</feature>
<evidence type="ECO:0000256" key="1">
    <source>
        <dbReference type="SAM" id="Phobius"/>
    </source>
</evidence>
<dbReference type="Proteomes" id="UP000492821">
    <property type="component" value="Unassembled WGS sequence"/>
</dbReference>
<sequence>MWHSDPVYLVHYAGLCVSAPAEYLNVLCYYTFVQTKQKTRYKCILPLLNYISRHIDGPYSFYPYFLNILSSQKFFSLENNIIVENTLLLDFKTPEVYDKAIPLFSGTYEQLVLHGTFEWKHVEQLMHPGVKQLRLNGYLKVTDAECDDTALFILNRARDPEFSFLVDDINYIGYKLTTRLAAAFTNHSTHSMKEKHETTYNDTSQGFTICNEVILRNRHLFWKMMDLMINTGAPASGTGGGFARVSRNRRRCCALAVVKPTPSALASVL</sequence>
<evidence type="ECO:0000313" key="2">
    <source>
        <dbReference type="Proteomes" id="UP000492821"/>
    </source>
</evidence>
<keyword evidence="1" id="KW-0812">Transmembrane</keyword>
<reference evidence="2" key="1">
    <citation type="journal article" date="2013" name="Genetics">
        <title>The draft genome and transcriptome of Panagrellus redivivus are shaped by the harsh demands of a free-living lifestyle.</title>
        <authorList>
            <person name="Srinivasan J."/>
            <person name="Dillman A.R."/>
            <person name="Macchietto M.G."/>
            <person name="Heikkinen L."/>
            <person name="Lakso M."/>
            <person name="Fracchia K.M."/>
            <person name="Antoshechkin I."/>
            <person name="Mortazavi A."/>
            <person name="Wong G."/>
            <person name="Sternberg P.W."/>
        </authorList>
    </citation>
    <scope>NUCLEOTIDE SEQUENCE [LARGE SCALE GENOMIC DNA]</scope>
    <source>
        <strain evidence="2">MT8872</strain>
    </source>
</reference>
<keyword evidence="2" id="KW-1185">Reference proteome</keyword>